<organism evidence="1 2">
    <name type="scientific">Diversispora epigaea</name>
    <dbReference type="NCBI Taxonomy" id="1348612"/>
    <lineage>
        <taxon>Eukaryota</taxon>
        <taxon>Fungi</taxon>
        <taxon>Fungi incertae sedis</taxon>
        <taxon>Mucoromycota</taxon>
        <taxon>Glomeromycotina</taxon>
        <taxon>Glomeromycetes</taxon>
        <taxon>Diversisporales</taxon>
        <taxon>Diversisporaceae</taxon>
        <taxon>Diversispora</taxon>
    </lineage>
</organism>
<name>A0A397G4F6_9GLOM</name>
<reference evidence="1 2" key="1">
    <citation type="submission" date="2018-08" db="EMBL/GenBank/DDBJ databases">
        <title>Genome and evolution of the arbuscular mycorrhizal fungus Diversispora epigaea (formerly Glomus versiforme) and its bacterial endosymbionts.</title>
        <authorList>
            <person name="Sun X."/>
            <person name="Fei Z."/>
            <person name="Harrison M."/>
        </authorList>
    </citation>
    <scope>NUCLEOTIDE SEQUENCE [LARGE SCALE GENOMIC DNA]</scope>
    <source>
        <strain evidence="1 2">IT104</strain>
    </source>
</reference>
<sequence length="152" mass="18089">MYILVVVVSILTNMKTQKEIILLIVIAKRHNDYIDEAIKQKNKVLSEIIKRELSREEKDLNYEVTYTLKDLNQVKDYLDLIKHHVWIQLSSIYRPDLNQRIIKILKLIFWSRHLKAQQVRRENQNPVTVSNSITTLPSTTVRTFGTTFQQRR</sequence>
<comment type="caution">
    <text evidence="1">The sequence shown here is derived from an EMBL/GenBank/DDBJ whole genome shotgun (WGS) entry which is preliminary data.</text>
</comment>
<accession>A0A397G4F6</accession>
<dbReference type="Proteomes" id="UP000266861">
    <property type="component" value="Unassembled WGS sequence"/>
</dbReference>
<dbReference type="EMBL" id="PQFF01000547">
    <property type="protein sequence ID" value="RHZ45487.1"/>
    <property type="molecule type" value="Genomic_DNA"/>
</dbReference>
<evidence type="ECO:0000313" key="2">
    <source>
        <dbReference type="Proteomes" id="UP000266861"/>
    </source>
</evidence>
<evidence type="ECO:0000313" key="1">
    <source>
        <dbReference type="EMBL" id="RHZ45487.1"/>
    </source>
</evidence>
<keyword evidence="2" id="KW-1185">Reference proteome</keyword>
<proteinExistence type="predicted"/>
<protein>
    <submittedName>
        <fullName evidence="1">Uncharacterized protein</fullName>
    </submittedName>
</protein>
<dbReference type="AlphaFoldDB" id="A0A397G4F6"/>
<gene>
    <name evidence="1" type="ORF">Glove_673g50</name>
</gene>